<accession>A0A8J3NAE3</accession>
<name>A0A8J3NAE3_9ACTN</name>
<dbReference type="AlphaFoldDB" id="A0A8J3NAE3"/>
<dbReference type="SUPFAM" id="SSF52402">
    <property type="entry name" value="Adenine nucleotide alpha hydrolases-like"/>
    <property type="match status" value="2"/>
</dbReference>
<dbReference type="PRINTS" id="PR01438">
    <property type="entry name" value="UNVRSLSTRESS"/>
</dbReference>
<feature type="domain" description="UspA" evidence="2">
    <location>
        <begin position="155"/>
        <end position="289"/>
    </location>
</feature>
<dbReference type="Pfam" id="PF00582">
    <property type="entry name" value="Usp"/>
    <property type="match status" value="2"/>
</dbReference>
<feature type="domain" description="UspA" evidence="2">
    <location>
        <begin position="8"/>
        <end position="145"/>
    </location>
</feature>
<sequence>MAQIPDGPVVVGVDGSRAGGPALAWAARFAADRKRPLRVVHIYPYPSLAVSVAPESLPPEQEWRPAFERIVDDAVLRAREAAGGPLEVTGHLAEGTPAEVLIEEGDRAGLVVIGSRGHGGFRGLIVGSVSVQVAAHATCPVVVVPPRSGGLADGPVVVGVDGSELSEAAVGFAFEEASFRSAELHAVSAWSVPAGLDLVPLQVDIDRFSEDQDRALAESVAGYQTTYPDVPVRRSVALGSAAQLLLQAGKDAQLIVVGSRGRGGFKGMLLGSVSQSMLFHATCPVAIIKNR</sequence>
<evidence type="ECO:0000256" key="1">
    <source>
        <dbReference type="ARBA" id="ARBA00008791"/>
    </source>
</evidence>
<evidence type="ECO:0000313" key="3">
    <source>
        <dbReference type="EMBL" id="GID09620.1"/>
    </source>
</evidence>
<organism evidence="3 4">
    <name type="scientific">Actinocatenispora rupis</name>
    <dbReference type="NCBI Taxonomy" id="519421"/>
    <lineage>
        <taxon>Bacteria</taxon>
        <taxon>Bacillati</taxon>
        <taxon>Actinomycetota</taxon>
        <taxon>Actinomycetes</taxon>
        <taxon>Micromonosporales</taxon>
        <taxon>Micromonosporaceae</taxon>
        <taxon>Actinocatenispora</taxon>
    </lineage>
</organism>
<dbReference type="Gene3D" id="3.40.50.620">
    <property type="entry name" value="HUPs"/>
    <property type="match status" value="2"/>
</dbReference>
<dbReference type="RefSeq" id="WP_203654486.1">
    <property type="nucleotide sequence ID" value="NZ_BAAAZM010000010.1"/>
</dbReference>
<dbReference type="PANTHER" id="PTHR46268:SF6">
    <property type="entry name" value="UNIVERSAL STRESS PROTEIN UP12"/>
    <property type="match status" value="1"/>
</dbReference>
<dbReference type="InterPro" id="IPR014729">
    <property type="entry name" value="Rossmann-like_a/b/a_fold"/>
</dbReference>
<proteinExistence type="inferred from homology"/>
<protein>
    <submittedName>
        <fullName evidence="3">Universal stress protein</fullName>
    </submittedName>
</protein>
<dbReference type="InterPro" id="IPR006015">
    <property type="entry name" value="Universal_stress_UspA"/>
</dbReference>
<gene>
    <name evidence="3" type="ORF">Aru02nite_05090</name>
</gene>
<dbReference type="InterPro" id="IPR006016">
    <property type="entry name" value="UspA"/>
</dbReference>
<keyword evidence="4" id="KW-1185">Reference proteome</keyword>
<evidence type="ECO:0000259" key="2">
    <source>
        <dbReference type="Pfam" id="PF00582"/>
    </source>
</evidence>
<dbReference type="Proteomes" id="UP000612808">
    <property type="component" value="Unassembled WGS sequence"/>
</dbReference>
<reference evidence="3" key="1">
    <citation type="submission" date="2021-01" db="EMBL/GenBank/DDBJ databases">
        <title>Whole genome shotgun sequence of Actinocatenispora rupis NBRC 107355.</title>
        <authorList>
            <person name="Komaki H."/>
            <person name="Tamura T."/>
        </authorList>
    </citation>
    <scope>NUCLEOTIDE SEQUENCE</scope>
    <source>
        <strain evidence="3">NBRC 107355</strain>
    </source>
</reference>
<comment type="similarity">
    <text evidence="1">Belongs to the universal stress protein A family.</text>
</comment>
<dbReference type="PANTHER" id="PTHR46268">
    <property type="entry name" value="STRESS RESPONSE PROTEIN NHAX"/>
    <property type="match status" value="1"/>
</dbReference>
<comment type="caution">
    <text evidence="3">The sequence shown here is derived from an EMBL/GenBank/DDBJ whole genome shotgun (WGS) entry which is preliminary data.</text>
</comment>
<dbReference type="EMBL" id="BOMB01000001">
    <property type="protein sequence ID" value="GID09620.1"/>
    <property type="molecule type" value="Genomic_DNA"/>
</dbReference>
<evidence type="ECO:0000313" key="4">
    <source>
        <dbReference type="Proteomes" id="UP000612808"/>
    </source>
</evidence>